<dbReference type="InterPro" id="IPR049202">
    <property type="entry name" value="DUF6817"/>
</dbReference>
<dbReference type="RefSeq" id="WP_165245804.1">
    <property type="nucleotide sequence ID" value="NZ_JAAKZV010000436.1"/>
</dbReference>
<proteinExistence type="predicted"/>
<gene>
    <name evidence="2" type="ORF">G5C51_40760</name>
</gene>
<keyword evidence="3" id="KW-1185">Reference proteome</keyword>
<comment type="caution">
    <text evidence="2">The sequence shown here is derived from an EMBL/GenBank/DDBJ whole genome shotgun (WGS) entry which is preliminary data.</text>
</comment>
<dbReference type="Proteomes" id="UP000481583">
    <property type="component" value="Unassembled WGS sequence"/>
</dbReference>
<dbReference type="Pfam" id="PF20680">
    <property type="entry name" value="DUF6817"/>
    <property type="match status" value="1"/>
</dbReference>
<feature type="non-terminal residue" evidence="2">
    <location>
        <position position="1"/>
    </location>
</feature>
<sequence>LPHPGGTLLAHLERVQHQLATWHARPALQLAGLCHAFYGTDGFPHPLQAPDDRTPLTSATGPEAESIVYFYAACDRGTAYPALTSPTVLYTDRFTSRTHTPTPQEKRDFAELTAANELDLARLDPAFREHHGPGLLTLFTRFRPLLSPAAWQDCAAVLDAPRR</sequence>
<dbReference type="EMBL" id="JAAKZV010000436">
    <property type="protein sequence ID" value="NGN70203.1"/>
    <property type="molecule type" value="Genomic_DNA"/>
</dbReference>
<accession>A0A6G4UDH7</accession>
<organism evidence="2 3">
    <name type="scientific">Streptomyces coryli</name>
    <dbReference type="NCBI Taxonomy" id="1128680"/>
    <lineage>
        <taxon>Bacteria</taxon>
        <taxon>Bacillati</taxon>
        <taxon>Actinomycetota</taxon>
        <taxon>Actinomycetes</taxon>
        <taxon>Kitasatosporales</taxon>
        <taxon>Streptomycetaceae</taxon>
        <taxon>Streptomyces</taxon>
    </lineage>
</organism>
<reference evidence="2 3" key="1">
    <citation type="submission" date="2020-02" db="EMBL/GenBank/DDBJ databases">
        <title>Whole-genome analyses of novel actinobacteria.</title>
        <authorList>
            <person name="Sahin N."/>
        </authorList>
    </citation>
    <scope>NUCLEOTIDE SEQUENCE [LARGE SCALE GENOMIC DNA]</scope>
    <source>
        <strain evidence="2 3">A7024</strain>
    </source>
</reference>
<protein>
    <recommendedName>
        <fullName evidence="1">DUF6817 domain-containing protein</fullName>
    </recommendedName>
</protein>
<evidence type="ECO:0000313" key="3">
    <source>
        <dbReference type="Proteomes" id="UP000481583"/>
    </source>
</evidence>
<evidence type="ECO:0000259" key="1">
    <source>
        <dbReference type="Pfam" id="PF20680"/>
    </source>
</evidence>
<feature type="domain" description="DUF6817" evidence="1">
    <location>
        <begin position="2"/>
        <end position="76"/>
    </location>
</feature>
<evidence type="ECO:0000313" key="2">
    <source>
        <dbReference type="EMBL" id="NGN70203.1"/>
    </source>
</evidence>
<dbReference type="AlphaFoldDB" id="A0A6G4UDH7"/>
<name>A0A6G4UDH7_9ACTN</name>